<dbReference type="OrthoDB" id="3042558at2759"/>
<reference evidence="2 3" key="1">
    <citation type="journal article" date="2016" name="Mol. Biol. Evol.">
        <title>Comparative Genomics of Early-Diverging Mushroom-Forming Fungi Provides Insights into the Origins of Lignocellulose Decay Capabilities.</title>
        <authorList>
            <person name="Nagy L.G."/>
            <person name="Riley R."/>
            <person name="Tritt A."/>
            <person name="Adam C."/>
            <person name="Daum C."/>
            <person name="Floudas D."/>
            <person name="Sun H."/>
            <person name="Yadav J.S."/>
            <person name="Pangilinan J."/>
            <person name="Larsson K.H."/>
            <person name="Matsuura K."/>
            <person name="Barry K."/>
            <person name="Labutti K."/>
            <person name="Kuo R."/>
            <person name="Ohm R.A."/>
            <person name="Bhattacharya S.S."/>
            <person name="Shirouzu T."/>
            <person name="Yoshinaga Y."/>
            <person name="Martin F.M."/>
            <person name="Grigoriev I.V."/>
            <person name="Hibbett D.S."/>
        </authorList>
    </citation>
    <scope>NUCLEOTIDE SEQUENCE [LARGE SCALE GENOMIC DNA]</scope>
    <source>
        <strain evidence="2 3">CBS 109695</strain>
    </source>
</reference>
<proteinExistence type="predicted"/>
<dbReference type="STRING" id="436010.A0A166LLF3"/>
<gene>
    <name evidence="2" type="ORF">FIBSPDRAFT_952402</name>
</gene>
<name>A0A166LLF3_9AGAM</name>
<evidence type="ECO:0000313" key="3">
    <source>
        <dbReference type="Proteomes" id="UP000076532"/>
    </source>
</evidence>
<accession>A0A166LLF3</accession>
<keyword evidence="3" id="KW-1185">Reference proteome</keyword>
<protein>
    <submittedName>
        <fullName evidence="2">Uncharacterized protein</fullName>
    </submittedName>
</protein>
<dbReference type="Proteomes" id="UP000076532">
    <property type="component" value="Unassembled WGS sequence"/>
</dbReference>
<dbReference type="AlphaFoldDB" id="A0A166LLF3"/>
<organism evidence="2 3">
    <name type="scientific">Athelia psychrophila</name>
    <dbReference type="NCBI Taxonomy" id="1759441"/>
    <lineage>
        <taxon>Eukaryota</taxon>
        <taxon>Fungi</taxon>
        <taxon>Dikarya</taxon>
        <taxon>Basidiomycota</taxon>
        <taxon>Agaricomycotina</taxon>
        <taxon>Agaricomycetes</taxon>
        <taxon>Agaricomycetidae</taxon>
        <taxon>Atheliales</taxon>
        <taxon>Atheliaceae</taxon>
        <taxon>Athelia</taxon>
    </lineage>
</organism>
<evidence type="ECO:0000256" key="1">
    <source>
        <dbReference type="SAM" id="MobiDB-lite"/>
    </source>
</evidence>
<dbReference type="EMBL" id="KV417535">
    <property type="protein sequence ID" value="KZP23085.1"/>
    <property type="molecule type" value="Genomic_DNA"/>
</dbReference>
<feature type="region of interest" description="Disordered" evidence="1">
    <location>
        <begin position="1"/>
        <end position="21"/>
    </location>
</feature>
<evidence type="ECO:0000313" key="2">
    <source>
        <dbReference type="EMBL" id="KZP23085.1"/>
    </source>
</evidence>
<sequence length="272" mass="29489">MSGDLQQKPMRDTTVRPHNSAELLRLWRNTSSKWASSASPVASSATRPKHGVIKLAADDDDEHEHDPFNILTEDFIDGHPTEEEKFWAKARLRKLALSAALAFAVVADTVTYTRGPGPPCALCLIHAHSRRALHQPHAIGSQADALGSFRCSRSPSLLLSSPPLYCPPLLPLKLSRRYDSATLPHDPDLHYDLSNIYAPATFALASSSLGDREEGDVCGIATASALSYLTFSYTTRVVMLGHASSSLEIGDLHILPGDMRASTAGARMKHTS</sequence>